<dbReference type="InterPro" id="IPR050608">
    <property type="entry name" value="NmrA-type/Isoflavone_red_sf"/>
</dbReference>
<keyword evidence="1" id="KW-0812">Transmembrane</keyword>
<feature type="transmembrane region" description="Helical" evidence="1">
    <location>
        <begin position="78"/>
        <end position="100"/>
    </location>
</feature>
<dbReference type="PANTHER" id="PTHR43349">
    <property type="entry name" value="PINORESINOL REDUCTASE-RELATED"/>
    <property type="match status" value="1"/>
</dbReference>
<evidence type="ECO:0000256" key="1">
    <source>
        <dbReference type="SAM" id="Phobius"/>
    </source>
</evidence>
<dbReference type="SUPFAM" id="SSF51735">
    <property type="entry name" value="NAD(P)-binding Rossmann-fold domains"/>
    <property type="match status" value="1"/>
</dbReference>
<gene>
    <name evidence="3" type="ORF">F3Y22_tig00110933pilonHSYRG00127</name>
</gene>
<dbReference type="AlphaFoldDB" id="A0A6A2ZC68"/>
<protein>
    <submittedName>
        <fullName evidence="3">Detected protein of confused Function</fullName>
    </submittedName>
</protein>
<proteinExistence type="predicted"/>
<keyword evidence="1" id="KW-0472">Membrane</keyword>
<dbReference type="Gene3D" id="3.40.50.720">
    <property type="entry name" value="NAD(P)-binding Rossmann-like Domain"/>
    <property type="match status" value="1"/>
</dbReference>
<accession>A0A6A2ZC68</accession>
<dbReference type="InterPro" id="IPR036291">
    <property type="entry name" value="NAD(P)-bd_dom_sf"/>
</dbReference>
<sequence>MSVEKSKIMIFGGSGYLGRCMVRASVSLGHLTFVYARPLDSHNPTSKSVLLKEFESMGVTIFYLDEHEKLVSATLLEIRFQLILLTIFFILITILLKFWFMELVKPRSNMHDVVVFNCEEDVAAYTVKAATDPRAADHVIIYRPPENITSRSELISTWEKKIALPFPENIPVAVLHNIFIKGDQLKEEDLKASKLYPDYKYTSIDKYLDMCLVDPPQPKLGAFA</sequence>
<evidence type="ECO:0000313" key="4">
    <source>
        <dbReference type="Proteomes" id="UP000436088"/>
    </source>
</evidence>
<keyword evidence="4" id="KW-1185">Reference proteome</keyword>
<dbReference type="Gene3D" id="3.90.25.10">
    <property type="entry name" value="UDP-galactose 4-epimerase, domain 1"/>
    <property type="match status" value="2"/>
</dbReference>
<dbReference type="Proteomes" id="UP000436088">
    <property type="component" value="Unassembled WGS sequence"/>
</dbReference>
<keyword evidence="1" id="KW-1133">Transmembrane helix</keyword>
<organism evidence="3 4">
    <name type="scientific">Hibiscus syriacus</name>
    <name type="common">Rose of Sharon</name>
    <dbReference type="NCBI Taxonomy" id="106335"/>
    <lineage>
        <taxon>Eukaryota</taxon>
        <taxon>Viridiplantae</taxon>
        <taxon>Streptophyta</taxon>
        <taxon>Embryophyta</taxon>
        <taxon>Tracheophyta</taxon>
        <taxon>Spermatophyta</taxon>
        <taxon>Magnoliopsida</taxon>
        <taxon>eudicotyledons</taxon>
        <taxon>Gunneridae</taxon>
        <taxon>Pentapetalae</taxon>
        <taxon>rosids</taxon>
        <taxon>malvids</taxon>
        <taxon>Malvales</taxon>
        <taxon>Malvaceae</taxon>
        <taxon>Malvoideae</taxon>
        <taxon>Hibiscus</taxon>
    </lineage>
</organism>
<reference evidence="3" key="1">
    <citation type="submission" date="2019-09" db="EMBL/GenBank/DDBJ databases">
        <title>Draft genome information of white flower Hibiscus syriacus.</title>
        <authorList>
            <person name="Kim Y.-M."/>
        </authorList>
    </citation>
    <scope>NUCLEOTIDE SEQUENCE [LARGE SCALE GENOMIC DNA]</scope>
    <source>
        <strain evidence="3">YM2019G1</strain>
    </source>
</reference>
<evidence type="ECO:0000259" key="2">
    <source>
        <dbReference type="Pfam" id="PF05368"/>
    </source>
</evidence>
<feature type="domain" description="NmrA-like" evidence="2">
    <location>
        <begin position="4"/>
        <end position="75"/>
    </location>
</feature>
<dbReference type="PANTHER" id="PTHR43349:SF43">
    <property type="entry name" value="ISOEUGENOL SYNTHASE 1-LIKE"/>
    <property type="match status" value="1"/>
</dbReference>
<name>A0A6A2ZC68_HIBSY</name>
<dbReference type="InterPro" id="IPR008030">
    <property type="entry name" value="NmrA-like"/>
</dbReference>
<comment type="caution">
    <text evidence="3">The sequence shown here is derived from an EMBL/GenBank/DDBJ whole genome shotgun (WGS) entry which is preliminary data.</text>
</comment>
<feature type="domain" description="NmrA-like" evidence="2">
    <location>
        <begin position="105"/>
        <end position="205"/>
    </location>
</feature>
<evidence type="ECO:0000313" key="3">
    <source>
        <dbReference type="EMBL" id="KAE8689581.1"/>
    </source>
</evidence>
<dbReference type="Pfam" id="PF05368">
    <property type="entry name" value="NmrA"/>
    <property type="match status" value="2"/>
</dbReference>
<dbReference type="EMBL" id="VEPZ02001168">
    <property type="protein sequence ID" value="KAE8689581.1"/>
    <property type="molecule type" value="Genomic_DNA"/>
</dbReference>